<keyword evidence="3" id="KW-0378">Hydrolase</keyword>
<evidence type="ECO:0000259" key="6">
    <source>
        <dbReference type="Pfam" id="PF14464"/>
    </source>
</evidence>
<gene>
    <name evidence="7" type="ORF">AS194_01955</name>
</gene>
<keyword evidence="5" id="KW-0482">Metalloprotease</keyword>
<keyword evidence="4" id="KW-0862">Zinc</keyword>
<dbReference type="EMBL" id="LNDJ01000074">
    <property type="protein sequence ID" value="KRU22292.1"/>
    <property type="molecule type" value="Genomic_DNA"/>
</dbReference>
<proteinExistence type="predicted"/>
<evidence type="ECO:0000256" key="5">
    <source>
        <dbReference type="ARBA" id="ARBA00023049"/>
    </source>
</evidence>
<dbReference type="STRING" id="554343.AS194_01955"/>
<evidence type="ECO:0000313" key="7">
    <source>
        <dbReference type="EMBL" id="KRU22292.1"/>
    </source>
</evidence>
<evidence type="ECO:0000256" key="2">
    <source>
        <dbReference type="ARBA" id="ARBA00022723"/>
    </source>
</evidence>
<dbReference type="GO" id="GO:0046872">
    <property type="term" value="F:metal ion binding"/>
    <property type="evidence" value="ECO:0007669"/>
    <property type="project" value="UniProtKB-KW"/>
</dbReference>
<dbReference type="GO" id="GO:0006508">
    <property type="term" value="P:proteolysis"/>
    <property type="evidence" value="ECO:0007669"/>
    <property type="project" value="UniProtKB-KW"/>
</dbReference>
<dbReference type="InterPro" id="IPR028090">
    <property type="entry name" value="JAB_dom_prok"/>
</dbReference>
<evidence type="ECO:0000256" key="3">
    <source>
        <dbReference type="ARBA" id="ARBA00022801"/>
    </source>
</evidence>
<name>A0A0T6DQR9_9GAMM</name>
<organism evidence="7 8">
    <name type="scientific">Psychrobacter piscatorii</name>
    <dbReference type="NCBI Taxonomy" id="554343"/>
    <lineage>
        <taxon>Bacteria</taxon>
        <taxon>Pseudomonadati</taxon>
        <taxon>Pseudomonadota</taxon>
        <taxon>Gammaproteobacteria</taxon>
        <taxon>Moraxellales</taxon>
        <taxon>Moraxellaceae</taxon>
        <taxon>Psychrobacter</taxon>
    </lineage>
</organism>
<dbReference type="SUPFAM" id="SSF102712">
    <property type="entry name" value="JAB1/MPN domain"/>
    <property type="match status" value="1"/>
</dbReference>
<dbReference type="Gene3D" id="3.40.140.10">
    <property type="entry name" value="Cytidine Deaminase, domain 2"/>
    <property type="match status" value="1"/>
</dbReference>
<dbReference type="GO" id="GO:0008237">
    <property type="term" value="F:metallopeptidase activity"/>
    <property type="evidence" value="ECO:0007669"/>
    <property type="project" value="UniProtKB-KW"/>
</dbReference>
<protein>
    <recommendedName>
        <fullName evidence="6">JAB domain-containing protein</fullName>
    </recommendedName>
</protein>
<dbReference type="Proteomes" id="UP000051202">
    <property type="component" value="Unassembled WGS sequence"/>
</dbReference>
<sequence length="152" mass="17836">MTKHYKNLKLVVEDSLLESIYQSSCVHYPKEYGGFLIGKYSNDFKTLYIEQSITAEIFKSSRVEFTRESNYLKSEFEKLFINKGLYYVGEWHTHPDGEAWYSSTDLSAMISIAREKNVKIDNPILLILSITSDSLKDFNFFILNNERLELYE</sequence>
<dbReference type="Pfam" id="PF14464">
    <property type="entry name" value="Prok-JAB"/>
    <property type="match status" value="1"/>
</dbReference>
<feature type="domain" description="JAB" evidence="6">
    <location>
        <begin position="15"/>
        <end position="128"/>
    </location>
</feature>
<reference evidence="7 8" key="1">
    <citation type="submission" date="2015-11" db="EMBL/GenBank/DDBJ databases">
        <title>Permanent draft genome of Psychrobacter piscatorii LQ58.</title>
        <authorList>
            <person name="Zhou M."/>
            <person name="Dong B."/>
            <person name="Liu Q."/>
        </authorList>
    </citation>
    <scope>NUCLEOTIDE SEQUENCE [LARGE SCALE GENOMIC DNA]</scope>
    <source>
        <strain evidence="7 8">LQ58</strain>
    </source>
</reference>
<keyword evidence="8" id="KW-1185">Reference proteome</keyword>
<evidence type="ECO:0000313" key="8">
    <source>
        <dbReference type="Proteomes" id="UP000051202"/>
    </source>
</evidence>
<dbReference type="AlphaFoldDB" id="A0A0T6DQR9"/>
<evidence type="ECO:0000256" key="4">
    <source>
        <dbReference type="ARBA" id="ARBA00022833"/>
    </source>
</evidence>
<keyword evidence="1" id="KW-0645">Protease</keyword>
<keyword evidence="2" id="KW-0479">Metal-binding</keyword>
<evidence type="ECO:0000256" key="1">
    <source>
        <dbReference type="ARBA" id="ARBA00022670"/>
    </source>
</evidence>
<accession>A0A0T6DQR9</accession>
<comment type="caution">
    <text evidence="7">The sequence shown here is derived from an EMBL/GenBank/DDBJ whole genome shotgun (WGS) entry which is preliminary data.</text>
</comment>